<evidence type="ECO:0000256" key="5">
    <source>
        <dbReference type="ARBA" id="ARBA00022692"/>
    </source>
</evidence>
<evidence type="ECO:0000256" key="1">
    <source>
        <dbReference type="ARBA" id="ARBA00004128"/>
    </source>
</evidence>
<keyword evidence="7 10" id="KW-0472">Membrane</keyword>
<feature type="transmembrane region" description="Helical" evidence="10">
    <location>
        <begin position="72"/>
        <end position="91"/>
    </location>
</feature>
<comment type="catalytic activity">
    <reaction evidence="8">
        <text>Fe(2+)(in) = Fe(2+)(out)</text>
        <dbReference type="Rhea" id="RHEA:28486"/>
        <dbReference type="ChEBI" id="CHEBI:29033"/>
    </reaction>
    <physiologicalReaction direction="left-to-right" evidence="8">
        <dbReference type="Rhea" id="RHEA:28487"/>
    </physiologicalReaction>
</comment>
<sequence>MTPSNSTTPKGSASTNHLQANGTPQHHHPNHRYPHDHHFGHHDHSHDSIARVDGEEDDEHTHTSQRSPWLRAMMMGALDGLLSVASVMLGVGGGSGDLRAMRLAGLAAWIAGALSMFLGEYASVAAQRDAEKADIEKEREMQGTPETRAHELEELTLIYVNRGLCYDTARQVAEQLTEVDVIRAHARDELGIDMDDLSNPLQAAVVSAIACTIGACVPLLAGAFIADSDTRVLAVVGATAAGCLAFGVTASALGGAGVMRGGLRVLVGGCLSMGVTYGVGKAFGATVV</sequence>
<feature type="compositionally biased region" description="Basic residues" evidence="9">
    <location>
        <begin position="25"/>
        <end position="41"/>
    </location>
</feature>
<dbReference type="GO" id="GO:0005384">
    <property type="term" value="F:manganese ion transmembrane transporter activity"/>
    <property type="evidence" value="ECO:0007669"/>
    <property type="project" value="InterPro"/>
</dbReference>
<protein>
    <submittedName>
        <fullName evidence="11">Uncharacterized protein</fullName>
    </submittedName>
</protein>
<evidence type="ECO:0000256" key="7">
    <source>
        <dbReference type="ARBA" id="ARBA00023136"/>
    </source>
</evidence>
<evidence type="ECO:0000256" key="4">
    <source>
        <dbReference type="ARBA" id="ARBA00022554"/>
    </source>
</evidence>
<evidence type="ECO:0000313" key="11">
    <source>
        <dbReference type="EMBL" id="CAD9652013.1"/>
    </source>
</evidence>
<evidence type="ECO:0000256" key="3">
    <source>
        <dbReference type="ARBA" id="ARBA00022496"/>
    </source>
</evidence>
<accession>A0A7S2QV40</accession>
<dbReference type="GO" id="GO:0030026">
    <property type="term" value="P:intracellular manganese ion homeostasis"/>
    <property type="evidence" value="ECO:0007669"/>
    <property type="project" value="InterPro"/>
</dbReference>
<feature type="transmembrane region" description="Helical" evidence="10">
    <location>
        <begin position="232"/>
        <end position="253"/>
    </location>
</feature>
<evidence type="ECO:0000256" key="2">
    <source>
        <dbReference type="ARBA" id="ARBA00007049"/>
    </source>
</evidence>
<evidence type="ECO:0000256" key="6">
    <source>
        <dbReference type="ARBA" id="ARBA00022989"/>
    </source>
</evidence>
<keyword evidence="6 10" id="KW-1133">Transmembrane helix</keyword>
<dbReference type="GO" id="GO:0006826">
    <property type="term" value="P:iron ion transport"/>
    <property type="evidence" value="ECO:0007669"/>
    <property type="project" value="UniProtKB-KW"/>
</dbReference>
<dbReference type="InterPro" id="IPR008217">
    <property type="entry name" value="Ccc1_fam"/>
</dbReference>
<feature type="transmembrane region" description="Helical" evidence="10">
    <location>
        <begin position="265"/>
        <end position="284"/>
    </location>
</feature>
<comment type="similarity">
    <text evidence="2">Belongs to the CCC1 family.</text>
</comment>
<gene>
    <name evidence="11" type="ORF">CCHL1392_LOCUS709</name>
</gene>
<feature type="transmembrane region" description="Helical" evidence="10">
    <location>
        <begin position="203"/>
        <end position="226"/>
    </location>
</feature>
<comment type="subcellular location">
    <subcellularLocation>
        <location evidence="1">Vacuole membrane</location>
        <topology evidence="1">Multi-pass membrane protein</topology>
    </subcellularLocation>
</comment>
<evidence type="ECO:0000256" key="10">
    <source>
        <dbReference type="SAM" id="Phobius"/>
    </source>
</evidence>
<keyword evidence="3" id="KW-0406">Ion transport</keyword>
<keyword evidence="3" id="KW-0410">Iron transport</keyword>
<proteinExistence type="inferred from homology"/>
<dbReference type="Pfam" id="PF01988">
    <property type="entry name" value="VIT1"/>
    <property type="match status" value="1"/>
</dbReference>
<evidence type="ECO:0000256" key="8">
    <source>
        <dbReference type="ARBA" id="ARBA00044464"/>
    </source>
</evidence>
<reference evidence="11" key="1">
    <citation type="submission" date="2021-01" db="EMBL/GenBank/DDBJ databases">
        <authorList>
            <person name="Corre E."/>
            <person name="Pelletier E."/>
            <person name="Niang G."/>
            <person name="Scheremetjew M."/>
            <person name="Finn R."/>
            <person name="Kale V."/>
            <person name="Holt S."/>
            <person name="Cochrane G."/>
            <person name="Meng A."/>
            <person name="Brown T."/>
            <person name="Cohen L."/>
        </authorList>
    </citation>
    <scope>NUCLEOTIDE SEQUENCE</scope>
    <source>
        <strain evidence="11">SAG 11-48b</strain>
    </source>
</reference>
<keyword evidence="3" id="KW-0813">Transport</keyword>
<feature type="transmembrane region" description="Helical" evidence="10">
    <location>
        <begin position="103"/>
        <end position="122"/>
    </location>
</feature>
<keyword evidence="4" id="KW-0926">Vacuole</keyword>
<dbReference type="AlphaFoldDB" id="A0A7S2QV40"/>
<name>A0A7S2QV40_9CHLO</name>
<feature type="region of interest" description="Disordered" evidence="9">
    <location>
        <begin position="1"/>
        <end position="47"/>
    </location>
</feature>
<dbReference type="PANTHER" id="PTHR31851">
    <property type="entry name" value="FE(2+)/MN(2+) TRANSPORTER PCL1"/>
    <property type="match status" value="1"/>
</dbReference>
<organism evidence="11">
    <name type="scientific">Chlamydomonas chlamydogama</name>
    <dbReference type="NCBI Taxonomy" id="225041"/>
    <lineage>
        <taxon>Eukaryota</taxon>
        <taxon>Viridiplantae</taxon>
        <taxon>Chlorophyta</taxon>
        <taxon>core chlorophytes</taxon>
        <taxon>Chlorophyceae</taxon>
        <taxon>CS clade</taxon>
        <taxon>Chlamydomonadales</taxon>
        <taxon>Chlamydomonadaceae</taxon>
        <taxon>Chlamydomonas</taxon>
    </lineage>
</organism>
<keyword evidence="5 10" id="KW-0812">Transmembrane</keyword>
<dbReference type="CDD" id="cd02432">
    <property type="entry name" value="Nodulin-21_like_1"/>
    <property type="match status" value="1"/>
</dbReference>
<feature type="compositionally biased region" description="Polar residues" evidence="9">
    <location>
        <begin position="1"/>
        <end position="23"/>
    </location>
</feature>
<evidence type="ECO:0000256" key="9">
    <source>
        <dbReference type="SAM" id="MobiDB-lite"/>
    </source>
</evidence>
<keyword evidence="3" id="KW-0408">Iron</keyword>
<dbReference type="EMBL" id="HBHD01001299">
    <property type="protein sequence ID" value="CAD9652013.1"/>
    <property type="molecule type" value="Transcribed_RNA"/>
</dbReference>
<dbReference type="GO" id="GO:0005774">
    <property type="term" value="C:vacuolar membrane"/>
    <property type="evidence" value="ECO:0007669"/>
    <property type="project" value="UniProtKB-SubCell"/>
</dbReference>